<proteinExistence type="inferred from homology"/>
<dbReference type="PANTHER" id="PTHR21483:SF18">
    <property type="entry name" value="RNA POLYMERASE II-ASSOCIATED PROTEIN 1"/>
    <property type="match status" value="1"/>
</dbReference>
<dbReference type="Pfam" id="PF08621">
    <property type="entry name" value="RPAP1_N"/>
    <property type="match status" value="1"/>
</dbReference>
<dbReference type="EMBL" id="ML975149">
    <property type="protein sequence ID" value="KAF1817662.1"/>
    <property type="molecule type" value="Genomic_DNA"/>
</dbReference>
<reference evidence="7" key="2">
    <citation type="submission" date="2020-04" db="EMBL/GenBank/DDBJ databases">
        <authorList>
            <consortium name="NCBI Genome Project"/>
        </authorList>
    </citation>
    <scope>NUCLEOTIDE SEQUENCE</scope>
    <source>
        <strain evidence="7">CBS 781.70</strain>
    </source>
</reference>
<feature type="compositionally biased region" description="Acidic residues" evidence="2">
    <location>
        <begin position="314"/>
        <end position="325"/>
    </location>
</feature>
<evidence type="ECO:0000313" key="6">
    <source>
        <dbReference type="Proteomes" id="UP000504638"/>
    </source>
</evidence>
<organism evidence="5">
    <name type="scientific">Eremomyces bilateralis CBS 781.70</name>
    <dbReference type="NCBI Taxonomy" id="1392243"/>
    <lineage>
        <taxon>Eukaryota</taxon>
        <taxon>Fungi</taxon>
        <taxon>Dikarya</taxon>
        <taxon>Ascomycota</taxon>
        <taxon>Pezizomycotina</taxon>
        <taxon>Dothideomycetes</taxon>
        <taxon>Dothideomycetes incertae sedis</taxon>
        <taxon>Eremomycetales</taxon>
        <taxon>Eremomycetaceae</taxon>
        <taxon>Eremomyces</taxon>
    </lineage>
</organism>
<dbReference type="GO" id="GO:0006366">
    <property type="term" value="P:transcription by RNA polymerase II"/>
    <property type="evidence" value="ECO:0007669"/>
    <property type="project" value="InterPro"/>
</dbReference>
<reference evidence="7" key="3">
    <citation type="submission" date="2025-04" db="UniProtKB">
        <authorList>
            <consortium name="RefSeq"/>
        </authorList>
    </citation>
    <scope>IDENTIFICATION</scope>
    <source>
        <strain evidence="7">CBS 781.70</strain>
    </source>
</reference>
<dbReference type="GeneID" id="54423259"/>
<feature type="domain" description="RPAP1 N-terminal" evidence="4">
    <location>
        <begin position="117"/>
        <end position="161"/>
    </location>
</feature>
<feature type="domain" description="RPAP1 C-terminal" evidence="3">
    <location>
        <begin position="211"/>
        <end position="278"/>
    </location>
</feature>
<evidence type="ECO:0000256" key="1">
    <source>
        <dbReference type="ARBA" id="ARBA00009953"/>
    </source>
</evidence>
<feature type="region of interest" description="Disordered" evidence="2">
    <location>
        <begin position="1"/>
        <end position="133"/>
    </location>
</feature>
<accession>A0A6G1GI58</accession>
<dbReference type="InterPro" id="IPR039913">
    <property type="entry name" value="RPAP1/Rba50"/>
</dbReference>
<protein>
    <submittedName>
        <fullName evidence="5 7">Uncharacterized protein</fullName>
    </submittedName>
</protein>
<dbReference type="InterPro" id="IPR013930">
    <property type="entry name" value="RPAP1_N"/>
</dbReference>
<feature type="region of interest" description="Disordered" evidence="2">
    <location>
        <begin position="158"/>
        <end position="205"/>
    </location>
</feature>
<evidence type="ECO:0000256" key="2">
    <source>
        <dbReference type="SAM" id="MobiDB-lite"/>
    </source>
</evidence>
<sequence>MAHAFQIRGERFHIPLDSDDEEDPVPSPPVKQAVGFSFVNDVLERSSTTPKAPAPPTVKNAAGFPAHRKRNRTSAFKKARGHGDGTAATTQSTIPERSDRVAEKGVAKPEKILSERERIDRDNQQRIAQMSPEEIEAERRELFAGLSPALVQRLLQRSTIDDEPPPAQDLETGTDDLEASEDPPTTLQGKNPLPSDPSTYSPSNPSLSLTSLRFSFSGALLPPKTAFLLPSNLGLHHHGDAPDAAGYTIPELALLARSSYPAQRCVAYRSLGALLGRLGRGEFGVLDGVDLVGAGGKGPLEGVPGQIPGPEREESQEEGDEEEQINEADRVKVLGQDGKVYEGVDEARKLARGLWTVMTRERVLETIKEEVARESGHRSAREYAREALEAWEGGLREGKGSGRRKVIREEEAEVRVVRRDMVDKKVDQATEGG</sequence>
<keyword evidence="6" id="KW-1185">Reference proteome</keyword>
<feature type="compositionally biased region" description="Basic and acidic residues" evidence="2">
    <location>
        <begin position="96"/>
        <end position="124"/>
    </location>
</feature>
<feature type="compositionally biased region" description="Acidic residues" evidence="2">
    <location>
        <begin position="172"/>
        <end position="181"/>
    </location>
</feature>
<evidence type="ECO:0000313" key="7">
    <source>
        <dbReference type="RefSeq" id="XP_033539293.1"/>
    </source>
</evidence>
<evidence type="ECO:0000259" key="4">
    <source>
        <dbReference type="Pfam" id="PF08621"/>
    </source>
</evidence>
<gene>
    <name evidence="5 7" type="ORF">P152DRAFT_510843</name>
</gene>
<evidence type="ECO:0000259" key="3">
    <source>
        <dbReference type="Pfam" id="PF08620"/>
    </source>
</evidence>
<dbReference type="PANTHER" id="PTHR21483">
    <property type="entry name" value="RNA POLYMERASE II-ASSOCIATED PROTEIN 1"/>
    <property type="match status" value="1"/>
</dbReference>
<dbReference type="AlphaFoldDB" id="A0A6G1GI58"/>
<dbReference type="Pfam" id="PF08620">
    <property type="entry name" value="RPAP1_C"/>
    <property type="match status" value="1"/>
</dbReference>
<evidence type="ECO:0000313" key="5">
    <source>
        <dbReference type="EMBL" id="KAF1817662.1"/>
    </source>
</evidence>
<reference evidence="5 7" key="1">
    <citation type="submission" date="2020-01" db="EMBL/GenBank/DDBJ databases">
        <authorList>
            <consortium name="DOE Joint Genome Institute"/>
            <person name="Haridas S."/>
            <person name="Albert R."/>
            <person name="Binder M."/>
            <person name="Bloem J."/>
            <person name="Labutti K."/>
            <person name="Salamov A."/>
            <person name="Andreopoulos B."/>
            <person name="Baker S.E."/>
            <person name="Barry K."/>
            <person name="Bills G."/>
            <person name="Bluhm B.H."/>
            <person name="Cannon C."/>
            <person name="Castanera R."/>
            <person name="Culley D.E."/>
            <person name="Daum C."/>
            <person name="Ezra D."/>
            <person name="Gonzalez J.B."/>
            <person name="Henrissat B."/>
            <person name="Kuo A."/>
            <person name="Liang C."/>
            <person name="Lipzen A."/>
            <person name="Lutzoni F."/>
            <person name="Magnuson J."/>
            <person name="Mondo S."/>
            <person name="Nolan M."/>
            <person name="Ohm R."/>
            <person name="Pangilinan J."/>
            <person name="Park H.-J."/>
            <person name="Ramirez L."/>
            <person name="Alfaro M."/>
            <person name="Sun H."/>
            <person name="Tritt A."/>
            <person name="Yoshinaga Y."/>
            <person name="Zwiers L.-H."/>
            <person name="Turgeon B.G."/>
            <person name="Goodwin S.B."/>
            <person name="Spatafora J.W."/>
            <person name="Crous P.W."/>
            <person name="Grigoriev I.V."/>
        </authorList>
    </citation>
    <scope>NUCLEOTIDE SEQUENCE</scope>
    <source>
        <strain evidence="5 7">CBS 781.70</strain>
    </source>
</reference>
<dbReference type="InterPro" id="IPR013929">
    <property type="entry name" value="RPAP1_C"/>
</dbReference>
<dbReference type="Proteomes" id="UP000504638">
    <property type="component" value="Unplaced"/>
</dbReference>
<dbReference type="OrthoDB" id="348201at2759"/>
<feature type="compositionally biased region" description="Basic residues" evidence="2">
    <location>
        <begin position="66"/>
        <end position="80"/>
    </location>
</feature>
<feature type="region of interest" description="Disordered" evidence="2">
    <location>
        <begin position="297"/>
        <end position="325"/>
    </location>
</feature>
<dbReference type="RefSeq" id="XP_033539293.1">
    <property type="nucleotide sequence ID" value="XM_033682689.1"/>
</dbReference>
<name>A0A6G1GI58_9PEZI</name>
<comment type="similarity">
    <text evidence="1">Belongs to the RPAP1 family.</text>
</comment>